<comment type="caution">
    <text evidence="1">The sequence shown here is derived from an EMBL/GenBank/DDBJ whole genome shotgun (WGS) entry which is preliminary data.</text>
</comment>
<evidence type="ECO:0000313" key="2">
    <source>
        <dbReference type="Proteomes" id="UP001153954"/>
    </source>
</evidence>
<organism evidence="1 2">
    <name type="scientific">Euphydryas editha</name>
    <name type="common">Edith's checkerspot</name>
    <dbReference type="NCBI Taxonomy" id="104508"/>
    <lineage>
        <taxon>Eukaryota</taxon>
        <taxon>Metazoa</taxon>
        <taxon>Ecdysozoa</taxon>
        <taxon>Arthropoda</taxon>
        <taxon>Hexapoda</taxon>
        <taxon>Insecta</taxon>
        <taxon>Pterygota</taxon>
        <taxon>Neoptera</taxon>
        <taxon>Endopterygota</taxon>
        <taxon>Lepidoptera</taxon>
        <taxon>Glossata</taxon>
        <taxon>Ditrysia</taxon>
        <taxon>Papilionoidea</taxon>
        <taxon>Nymphalidae</taxon>
        <taxon>Nymphalinae</taxon>
        <taxon>Euphydryas</taxon>
    </lineage>
</organism>
<accession>A0AAU9TFZ1</accession>
<proteinExistence type="predicted"/>
<sequence length="259" mass="30579">MENTKKMLLIEPSLIERLKQEEKLPEESLSRLDREMSKIMKSKLDDREKWALYLQTLQRYLHICQEKKLPLKIPIINEEDMDKNQENIFKVKTSSIKEEIDKKEEPDLIVPDSKGEHSKQYTLNTLSTEYLLRLIPKTYKRNAEILIQSILQNPEKIKWDDHGLVSIDNNLIPNSNIIDLVNDVLRQLKKPKPVAWQEFAQSLYSIGVPSHCIGNPETQEYLKKFCVENLKDTPNHTPRSNSKTRKISKKIDWERWTPY</sequence>
<evidence type="ECO:0000313" key="1">
    <source>
        <dbReference type="EMBL" id="CAH2084390.1"/>
    </source>
</evidence>
<keyword evidence="2" id="KW-1185">Reference proteome</keyword>
<name>A0AAU9TFZ1_EUPED</name>
<gene>
    <name evidence="1" type="ORF">EEDITHA_LOCUS960</name>
</gene>
<dbReference type="Proteomes" id="UP001153954">
    <property type="component" value="Unassembled WGS sequence"/>
</dbReference>
<evidence type="ECO:0008006" key="3">
    <source>
        <dbReference type="Google" id="ProtNLM"/>
    </source>
</evidence>
<dbReference type="AlphaFoldDB" id="A0AAU9TFZ1"/>
<protein>
    <recommendedName>
        <fullName evidence="3">Reverse transcriptase</fullName>
    </recommendedName>
</protein>
<reference evidence="1" key="1">
    <citation type="submission" date="2022-03" db="EMBL/GenBank/DDBJ databases">
        <authorList>
            <person name="Tunstrom K."/>
        </authorList>
    </citation>
    <scope>NUCLEOTIDE SEQUENCE</scope>
</reference>
<dbReference type="EMBL" id="CAKOGL010000003">
    <property type="protein sequence ID" value="CAH2084390.1"/>
    <property type="molecule type" value="Genomic_DNA"/>
</dbReference>